<feature type="transmembrane region" description="Helical" evidence="6">
    <location>
        <begin position="739"/>
        <end position="760"/>
    </location>
</feature>
<keyword evidence="4 6" id="KW-1133">Transmembrane helix</keyword>
<dbReference type="EMBL" id="AP027272">
    <property type="protein sequence ID" value="BDX06986.1"/>
    <property type="molecule type" value="Genomic_DNA"/>
</dbReference>
<feature type="transmembrane region" description="Helical" evidence="6">
    <location>
        <begin position="250"/>
        <end position="272"/>
    </location>
</feature>
<feature type="transmembrane region" description="Helical" evidence="6">
    <location>
        <begin position="303"/>
        <end position="327"/>
    </location>
</feature>
<keyword evidence="5 6" id="KW-0472">Membrane</keyword>
<dbReference type="Proteomes" id="UP001333710">
    <property type="component" value="Chromosome"/>
</dbReference>
<evidence type="ECO:0000256" key="5">
    <source>
        <dbReference type="ARBA" id="ARBA00023136"/>
    </source>
</evidence>
<feature type="transmembrane region" description="Helical" evidence="6">
    <location>
        <begin position="372"/>
        <end position="395"/>
    </location>
</feature>
<dbReference type="Pfam" id="PF02687">
    <property type="entry name" value="FtsX"/>
    <property type="match status" value="2"/>
</dbReference>
<evidence type="ECO:0000256" key="1">
    <source>
        <dbReference type="ARBA" id="ARBA00004651"/>
    </source>
</evidence>
<feature type="transmembrane region" description="Helical" evidence="6">
    <location>
        <begin position="425"/>
        <end position="444"/>
    </location>
</feature>
<dbReference type="PANTHER" id="PTHR30287:SF2">
    <property type="entry name" value="BLL1001 PROTEIN"/>
    <property type="match status" value="1"/>
</dbReference>
<feature type="domain" description="ABC3 transporter permease C-terminal" evidence="7">
    <location>
        <begin position="210"/>
        <end position="323"/>
    </location>
</feature>
<feature type="transmembrane region" description="Helical" evidence="6">
    <location>
        <begin position="641"/>
        <end position="661"/>
    </location>
</feature>
<keyword evidence="2" id="KW-1003">Cell membrane</keyword>
<comment type="subcellular location">
    <subcellularLocation>
        <location evidence="1">Cell membrane</location>
        <topology evidence="1">Multi-pass membrane protein</topology>
    </subcellularLocation>
</comment>
<evidence type="ECO:0000256" key="4">
    <source>
        <dbReference type="ARBA" id="ARBA00022989"/>
    </source>
</evidence>
<organism evidence="8 9">
    <name type="scientific">Planctobacterium marinum</name>
    <dbReference type="NCBI Taxonomy" id="1631968"/>
    <lineage>
        <taxon>Bacteria</taxon>
        <taxon>Pseudomonadati</taxon>
        <taxon>Pseudomonadota</taxon>
        <taxon>Gammaproteobacteria</taxon>
        <taxon>Alteromonadales</taxon>
        <taxon>Alteromonadaceae</taxon>
        <taxon>Planctobacterium</taxon>
    </lineage>
</organism>
<dbReference type="AlphaFoldDB" id="A0AA48HLI0"/>
<evidence type="ECO:0000256" key="2">
    <source>
        <dbReference type="ARBA" id="ARBA00022475"/>
    </source>
</evidence>
<reference evidence="8" key="1">
    <citation type="submission" date="2023-01" db="EMBL/GenBank/DDBJ databases">
        <title>Complete genome sequence of Planctobacterium marinum strain Dej080120_11.</title>
        <authorList>
            <person name="Ueki S."/>
            <person name="Maruyama F."/>
        </authorList>
    </citation>
    <scope>NUCLEOTIDE SEQUENCE</scope>
    <source>
        <strain evidence="8">Dej080120_11</strain>
    </source>
</reference>
<evidence type="ECO:0000313" key="9">
    <source>
        <dbReference type="Proteomes" id="UP001333710"/>
    </source>
</evidence>
<evidence type="ECO:0000259" key="7">
    <source>
        <dbReference type="Pfam" id="PF02687"/>
    </source>
</evidence>
<feature type="domain" description="ABC3 transporter permease C-terminal" evidence="7">
    <location>
        <begin position="648"/>
        <end position="766"/>
    </location>
</feature>
<feature type="transmembrane region" description="Helical" evidence="6">
    <location>
        <begin position="347"/>
        <end position="366"/>
    </location>
</feature>
<protein>
    <submittedName>
        <fullName evidence="8">ABC transporter permease</fullName>
    </submittedName>
</protein>
<accession>A0AA48HLI0</accession>
<keyword evidence="9" id="KW-1185">Reference proteome</keyword>
<proteinExistence type="predicted"/>
<gene>
    <name evidence="8" type="ORF">MACH26_25070</name>
</gene>
<keyword evidence="3 6" id="KW-0812">Transmembrane</keyword>
<dbReference type="GO" id="GO:0005886">
    <property type="term" value="C:plasma membrane"/>
    <property type="evidence" value="ECO:0007669"/>
    <property type="project" value="UniProtKB-SubCell"/>
</dbReference>
<name>A0AA48HLI0_9ALTE</name>
<evidence type="ECO:0000256" key="6">
    <source>
        <dbReference type="SAM" id="Phobius"/>
    </source>
</evidence>
<sequence length="774" mass="86507">MIIALVTGITGLSSVLVINATAKQSYANATPPLFAQLQFRISAKQGQKLVKSDYVEGRRDGLGWVPVMEYSGRLTSHQQVTILGIDPLALSLAQQGLEDTSMQNPGNVLMSRGFARTLGVSSGDTLRLSDGRILGSAFVVSQGLQDEVLLMDIAEFMRVLQHPEIDEFWLFDIPEESQLNRLHQRFEVDKVYYEDPATLTDSFHLNLLAMGLLMFIVCLFIVMNAFHLLYTERQPMFVMLRQMGVSRQTLFKAIFLELLLLCLFTSVLGLWLGVQLAYWLSPAVELTLTSLYELDVSFNQTNLLSLFLLSFSACLAGAIIAVLNPLLSLNRRLANIKAQQNTGDKRFWWAVVLAFAIGFMLSSLLATSLLMHFVSVACLILLGCALMIVLIPILLKHIACRIPAKYALLHWSAADSLRIARRSNIAMCAFFIAVTANVGMNLMVDSFRQATTSWLQQRLVADFYVSSDHAQRVKDYFSETHPGVWLWERKRLAGTLNADVVDVIAYPEHPDYQRAVGLKKAMNNAWQRFLEDGVFINEQLAYKQQLQIGQTIDFYADKKRFTRTIVGIHYDYGNMDNQILLPDTQVSSNAAERFLFAVHLPEGYSLDFATITEQLNQRDSTASVSDLQQIMRFSMQTFDRAFIVTGALNVITLLVAGLSLATSISLIEVQNTGPSGVLRALGVSRMRLTACSLAQYGLLAMLTALVAIPFGALLSYLLINKINVASFAWSYPMLFNGTLVFQLMMLSVTIVLMAVIFPLWHSHRKPIAKRLAEL</sequence>
<feature type="transmembrane region" description="Helical" evidence="6">
    <location>
        <begin position="696"/>
        <end position="719"/>
    </location>
</feature>
<dbReference type="KEGG" id="pmaw:MACH26_25070"/>
<feature type="transmembrane region" description="Helical" evidence="6">
    <location>
        <begin position="207"/>
        <end position="230"/>
    </location>
</feature>
<evidence type="ECO:0000313" key="8">
    <source>
        <dbReference type="EMBL" id="BDX06986.1"/>
    </source>
</evidence>
<dbReference type="InterPro" id="IPR038766">
    <property type="entry name" value="Membrane_comp_ABC_pdt"/>
</dbReference>
<evidence type="ECO:0000256" key="3">
    <source>
        <dbReference type="ARBA" id="ARBA00022692"/>
    </source>
</evidence>
<dbReference type="InterPro" id="IPR003838">
    <property type="entry name" value="ABC3_permease_C"/>
</dbReference>
<dbReference type="PANTHER" id="PTHR30287">
    <property type="entry name" value="MEMBRANE COMPONENT OF PREDICTED ABC SUPERFAMILY METABOLITE UPTAKE TRANSPORTER"/>
    <property type="match status" value="1"/>
</dbReference>